<dbReference type="AlphaFoldDB" id="A0AAD4D699"/>
<feature type="compositionally biased region" description="Low complexity" evidence="2">
    <location>
        <begin position="37"/>
        <end position="59"/>
    </location>
</feature>
<comment type="similarity">
    <text evidence="1">Belongs to the IFRD family.</text>
</comment>
<dbReference type="PANTHER" id="PTHR12354">
    <property type="entry name" value="INTERFERON-RELATED DEVELOPMENTAL REGULATOR"/>
    <property type="match status" value="1"/>
</dbReference>
<feature type="domain" description="Interferon-related developmental regulator N-terminal" evidence="3">
    <location>
        <begin position="99"/>
        <end position="448"/>
    </location>
</feature>
<name>A0AAD4D699_9FUNG</name>
<feature type="compositionally biased region" description="Basic and acidic residues" evidence="2">
    <location>
        <begin position="359"/>
        <end position="376"/>
    </location>
</feature>
<sequence length="636" mass="70132">MLYVNKQPLSLRKTASKNSTKKLQQQLSGGRTHLSPASAAAAAAAAAGGSRHASRIGSRVHSDDEDDDDYGGGGGSEYWEGECGKEREDNGGRGGGGREGTVESKFLDAIEQLCEKRSSTREDALTKLMAILSQHYVAELLDSQKGDLMDLLKRSVKRGGTRECILAANVIALVFITAGEEDEQVLTDMAPLLKYTITNHDQPEVKAACLYTLATACYISSTPQPSHLPTYGLLHYLADLIALKDAPSPSLSSTSIHSETLVAALESFGLLFAALFGKGIASNDNYEGSNSDDDTGLGSQHEKDLKQARRLFSRMIPTIHYTLLEHPSVEVRVASGEVVGLMFEILDYYERQRRRHEDEVGINEHRQELRHSRETYQDDEEEDDDWDDDGGGDGGGGGIAPMTGPFRYRDRQDLIDVLFNLATDSDRHRSKKDRCAGRSAFRDILKYIDLDDDAGDERVGRGGNETWPQETLKLKDYIVDFHGWVEILQLHYLRDRLTFGLQTHLFYNPMLHILLPSTAILYSPVDFAFHGGSAGTGTKKGNNGGSRLGSRVNSRAGSRAGSRPPSSLGYYVDGGGEDLTAIDQFYLQQLQQQANRVVDRKNQKAEAARLRHVQRNKERESGHGRGGGKSFDELEY</sequence>
<dbReference type="InterPro" id="IPR011989">
    <property type="entry name" value="ARM-like"/>
</dbReference>
<dbReference type="InterPro" id="IPR016024">
    <property type="entry name" value="ARM-type_fold"/>
</dbReference>
<proteinExistence type="inferred from homology"/>
<feature type="region of interest" description="Disordered" evidence="2">
    <location>
        <begin position="359"/>
        <end position="403"/>
    </location>
</feature>
<dbReference type="Proteomes" id="UP001194580">
    <property type="component" value="Unassembled WGS sequence"/>
</dbReference>
<protein>
    <submittedName>
        <fullName evidence="4">Interferon- developmental regulator 1</fullName>
    </submittedName>
</protein>
<feature type="region of interest" description="Disordered" evidence="2">
    <location>
        <begin position="1"/>
        <end position="101"/>
    </location>
</feature>
<evidence type="ECO:0000313" key="5">
    <source>
        <dbReference type="Proteomes" id="UP001194580"/>
    </source>
</evidence>
<feature type="compositionally biased region" description="Basic and acidic residues" evidence="2">
    <location>
        <begin position="82"/>
        <end position="91"/>
    </location>
</feature>
<dbReference type="Pfam" id="PF05004">
    <property type="entry name" value="IFRD"/>
    <property type="match status" value="1"/>
</dbReference>
<dbReference type="Gene3D" id="1.25.10.10">
    <property type="entry name" value="Leucine-rich Repeat Variant"/>
    <property type="match status" value="1"/>
</dbReference>
<accession>A0AAD4D699</accession>
<reference evidence="4" key="1">
    <citation type="journal article" date="2020" name="Fungal Divers.">
        <title>Resolving the Mortierellaceae phylogeny through synthesis of multi-gene phylogenetics and phylogenomics.</title>
        <authorList>
            <person name="Vandepol N."/>
            <person name="Liber J."/>
            <person name="Desiro A."/>
            <person name="Na H."/>
            <person name="Kennedy M."/>
            <person name="Barry K."/>
            <person name="Grigoriev I.V."/>
            <person name="Miller A.N."/>
            <person name="O'Donnell K."/>
            <person name="Stajich J.E."/>
            <person name="Bonito G."/>
        </authorList>
    </citation>
    <scope>NUCLEOTIDE SEQUENCE</scope>
    <source>
        <strain evidence="4">NRRL 28262</strain>
    </source>
</reference>
<dbReference type="InterPro" id="IPR039777">
    <property type="entry name" value="IFRD"/>
</dbReference>
<evidence type="ECO:0000256" key="2">
    <source>
        <dbReference type="SAM" id="MobiDB-lite"/>
    </source>
</evidence>
<comment type="caution">
    <text evidence="4">The sequence shown here is derived from an EMBL/GenBank/DDBJ whole genome shotgun (WGS) entry which is preliminary data.</text>
</comment>
<evidence type="ECO:0000256" key="1">
    <source>
        <dbReference type="ARBA" id="ARBA00008828"/>
    </source>
</evidence>
<gene>
    <name evidence="4" type="primary">IFRD1_1</name>
    <name evidence="4" type="ORF">BGZ95_002181</name>
</gene>
<feature type="compositionally biased region" description="Basic and acidic residues" evidence="2">
    <location>
        <begin position="599"/>
        <end position="623"/>
    </location>
</feature>
<feature type="region of interest" description="Disordered" evidence="2">
    <location>
        <begin position="534"/>
        <end position="569"/>
    </location>
</feature>
<feature type="region of interest" description="Disordered" evidence="2">
    <location>
        <begin position="599"/>
        <end position="636"/>
    </location>
</feature>
<feature type="compositionally biased region" description="Acidic residues" evidence="2">
    <location>
        <begin position="377"/>
        <end position="391"/>
    </location>
</feature>
<dbReference type="InterPro" id="IPR007701">
    <property type="entry name" value="Interferon-rel_develop_reg_N"/>
</dbReference>
<evidence type="ECO:0000313" key="4">
    <source>
        <dbReference type="EMBL" id="KAG0269150.1"/>
    </source>
</evidence>
<dbReference type="EMBL" id="JAAAIL010001451">
    <property type="protein sequence ID" value="KAG0269150.1"/>
    <property type="molecule type" value="Genomic_DNA"/>
</dbReference>
<dbReference type="PANTHER" id="PTHR12354:SF1">
    <property type="entry name" value="INTERFERON-RELATED DEVELOPMENTAL REGULATOR 1"/>
    <property type="match status" value="1"/>
</dbReference>
<organism evidence="4 5">
    <name type="scientific">Linnemannia exigua</name>
    <dbReference type="NCBI Taxonomy" id="604196"/>
    <lineage>
        <taxon>Eukaryota</taxon>
        <taxon>Fungi</taxon>
        <taxon>Fungi incertae sedis</taxon>
        <taxon>Mucoromycota</taxon>
        <taxon>Mortierellomycotina</taxon>
        <taxon>Mortierellomycetes</taxon>
        <taxon>Mortierellales</taxon>
        <taxon>Mortierellaceae</taxon>
        <taxon>Linnemannia</taxon>
    </lineage>
</organism>
<feature type="compositionally biased region" description="Polar residues" evidence="2">
    <location>
        <begin position="16"/>
        <end position="29"/>
    </location>
</feature>
<dbReference type="SUPFAM" id="SSF48371">
    <property type="entry name" value="ARM repeat"/>
    <property type="match status" value="1"/>
</dbReference>
<evidence type="ECO:0000259" key="3">
    <source>
        <dbReference type="Pfam" id="PF05004"/>
    </source>
</evidence>
<keyword evidence="5" id="KW-1185">Reference proteome</keyword>